<dbReference type="AlphaFoldDB" id="A0A2S5G8V9"/>
<name>A0A2S5G8V9_9BACL</name>
<gene>
    <name evidence="1" type="ORF">C4B60_16675</name>
</gene>
<proteinExistence type="predicted"/>
<dbReference type="RefSeq" id="WP_104059156.1">
    <property type="nucleotide sequence ID" value="NZ_PREZ01000006.1"/>
</dbReference>
<protein>
    <submittedName>
        <fullName evidence="1">Uncharacterized protein</fullName>
    </submittedName>
</protein>
<dbReference type="Proteomes" id="UP000239047">
    <property type="component" value="Unassembled WGS sequence"/>
</dbReference>
<organism evidence="1 2">
    <name type="scientific">Jeotgalibacillus proteolyticus</name>
    <dbReference type="NCBI Taxonomy" id="2082395"/>
    <lineage>
        <taxon>Bacteria</taxon>
        <taxon>Bacillati</taxon>
        <taxon>Bacillota</taxon>
        <taxon>Bacilli</taxon>
        <taxon>Bacillales</taxon>
        <taxon>Caryophanaceae</taxon>
        <taxon>Jeotgalibacillus</taxon>
    </lineage>
</organism>
<dbReference type="EMBL" id="PREZ01000006">
    <property type="protein sequence ID" value="PPA69418.1"/>
    <property type="molecule type" value="Genomic_DNA"/>
</dbReference>
<comment type="caution">
    <text evidence="1">The sequence shown here is derived from an EMBL/GenBank/DDBJ whole genome shotgun (WGS) entry which is preliminary data.</text>
</comment>
<reference evidence="1 2" key="1">
    <citation type="submission" date="2018-02" db="EMBL/GenBank/DDBJ databases">
        <title>Jeotgalibacillus proteolyticum sp. nov. a protease producing bacterium isolated from ocean sediments of Laizhou Bay.</title>
        <authorList>
            <person name="Li Y."/>
        </authorList>
    </citation>
    <scope>NUCLEOTIDE SEQUENCE [LARGE SCALE GENOMIC DNA]</scope>
    <source>
        <strain evidence="1 2">22-7</strain>
    </source>
</reference>
<evidence type="ECO:0000313" key="2">
    <source>
        <dbReference type="Proteomes" id="UP000239047"/>
    </source>
</evidence>
<accession>A0A2S5G8V9</accession>
<sequence>MSQLRKDNKWLPDVRLITGNRKSQSLKGFSGLAVAFDLSAFSGHYLMNRMILLKSGVKV</sequence>
<keyword evidence="2" id="KW-1185">Reference proteome</keyword>
<evidence type="ECO:0000313" key="1">
    <source>
        <dbReference type="EMBL" id="PPA69418.1"/>
    </source>
</evidence>